<evidence type="ECO:0000313" key="7">
    <source>
        <dbReference type="Proteomes" id="UP000322225"/>
    </source>
</evidence>
<dbReference type="GO" id="GO:0006400">
    <property type="term" value="P:tRNA modification"/>
    <property type="evidence" value="ECO:0007669"/>
    <property type="project" value="TreeGrafter"/>
</dbReference>
<keyword evidence="3" id="KW-0547">Nucleotide-binding</keyword>
<protein>
    <recommendedName>
        <fullName evidence="8">tRNA dimethylallyltransferase</fullName>
    </recommendedName>
</protein>
<feature type="region of interest" description="Disordered" evidence="5">
    <location>
        <begin position="251"/>
        <end position="280"/>
    </location>
</feature>
<dbReference type="KEGG" id="ksn:43586557"/>
<feature type="compositionally biased region" description="Low complexity" evidence="5">
    <location>
        <begin position="75"/>
        <end position="87"/>
    </location>
</feature>
<dbReference type="Pfam" id="PF01715">
    <property type="entry name" value="IPPT"/>
    <property type="match status" value="2"/>
</dbReference>
<feature type="region of interest" description="Disordered" evidence="5">
    <location>
        <begin position="581"/>
        <end position="604"/>
    </location>
</feature>
<dbReference type="InterPro" id="IPR039657">
    <property type="entry name" value="Dimethylallyltransferase"/>
</dbReference>
<reference evidence="6" key="2">
    <citation type="submission" date="2024-01" db="EMBL/GenBank/DDBJ databases">
        <title>Comparative genomics of Cryptococcus and Kwoniella reveals pathogenesis evolution and contrasting modes of karyotype evolution via chromosome fusion or intercentromeric recombination.</title>
        <authorList>
            <person name="Coelho M.A."/>
            <person name="David-Palma M."/>
            <person name="Shea T."/>
            <person name="Bowers K."/>
            <person name="McGinley-Smith S."/>
            <person name="Mohammad A.W."/>
            <person name="Gnirke A."/>
            <person name="Yurkov A.M."/>
            <person name="Nowrousian M."/>
            <person name="Sun S."/>
            <person name="Cuomo C.A."/>
            <person name="Heitman J."/>
        </authorList>
    </citation>
    <scope>NUCLEOTIDE SEQUENCE</scope>
    <source>
        <strain evidence="6">CBS 12478</strain>
    </source>
</reference>
<evidence type="ECO:0000313" key="6">
    <source>
        <dbReference type="EMBL" id="WWD17181.1"/>
    </source>
</evidence>
<feature type="region of interest" description="Disordered" evidence="5">
    <location>
        <begin position="203"/>
        <end position="225"/>
    </location>
</feature>
<dbReference type="EMBL" id="CP144053">
    <property type="protein sequence ID" value="WWD17181.1"/>
    <property type="molecule type" value="Genomic_DNA"/>
</dbReference>
<dbReference type="GO" id="GO:0005524">
    <property type="term" value="F:ATP binding"/>
    <property type="evidence" value="ECO:0007669"/>
    <property type="project" value="UniProtKB-KW"/>
</dbReference>
<feature type="region of interest" description="Disordered" evidence="5">
    <location>
        <begin position="75"/>
        <end position="111"/>
    </location>
</feature>
<evidence type="ECO:0000256" key="5">
    <source>
        <dbReference type="SAM" id="MobiDB-lite"/>
    </source>
</evidence>
<dbReference type="RefSeq" id="XP_031863381.2">
    <property type="nucleotide sequence ID" value="XM_032002444.2"/>
</dbReference>
<dbReference type="GO" id="GO:0052381">
    <property type="term" value="F:tRNA dimethylallyltransferase activity"/>
    <property type="evidence" value="ECO:0007669"/>
    <property type="project" value="InterPro"/>
</dbReference>
<dbReference type="PANTHER" id="PTHR11088:SF89">
    <property type="entry name" value="TRNA DIMETHYLALLYLTRANSFERASE"/>
    <property type="match status" value="1"/>
</dbReference>
<evidence type="ECO:0000256" key="3">
    <source>
        <dbReference type="ARBA" id="ARBA00022741"/>
    </source>
</evidence>
<keyword evidence="7" id="KW-1185">Reference proteome</keyword>
<comment type="similarity">
    <text evidence="1">Belongs to the IPP transferase family.</text>
</comment>
<dbReference type="InterPro" id="IPR027417">
    <property type="entry name" value="P-loop_NTPase"/>
</dbReference>
<gene>
    <name evidence="6" type="ORF">CI109_101619</name>
</gene>
<dbReference type="InterPro" id="IPR018022">
    <property type="entry name" value="IPT"/>
</dbReference>
<dbReference type="PANTHER" id="PTHR11088">
    <property type="entry name" value="TRNA DIMETHYLALLYLTRANSFERASE"/>
    <property type="match status" value="1"/>
</dbReference>
<reference evidence="6" key="1">
    <citation type="submission" date="2017-08" db="EMBL/GenBank/DDBJ databases">
        <authorList>
            <person name="Cuomo C."/>
            <person name="Billmyre B."/>
            <person name="Heitman J."/>
        </authorList>
    </citation>
    <scope>NUCLEOTIDE SEQUENCE</scope>
    <source>
        <strain evidence="6">CBS 12478</strain>
    </source>
</reference>
<keyword evidence="4" id="KW-0067">ATP-binding</keyword>
<dbReference type="Gene3D" id="3.40.50.300">
    <property type="entry name" value="P-loop containing nucleotide triphosphate hydrolases"/>
    <property type="match status" value="1"/>
</dbReference>
<evidence type="ECO:0008006" key="8">
    <source>
        <dbReference type="Google" id="ProtNLM"/>
    </source>
</evidence>
<evidence type="ECO:0000256" key="4">
    <source>
        <dbReference type="ARBA" id="ARBA00022840"/>
    </source>
</evidence>
<evidence type="ECO:0000256" key="1">
    <source>
        <dbReference type="ARBA" id="ARBA00005842"/>
    </source>
</evidence>
<feature type="compositionally biased region" description="Polar residues" evidence="5">
    <location>
        <begin position="267"/>
        <end position="277"/>
    </location>
</feature>
<feature type="compositionally biased region" description="Basic and acidic residues" evidence="5">
    <location>
        <begin position="581"/>
        <end position="595"/>
    </location>
</feature>
<name>A0AAJ8LH36_9TREE</name>
<organism evidence="6 7">
    <name type="scientific">Kwoniella shandongensis</name>
    <dbReference type="NCBI Taxonomy" id="1734106"/>
    <lineage>
        <taxon>Eukaryota</taxon>
        <taxon>Fungi</taxon>
        <taxon>Dikarya</taxon>
        <taxon>Basidiomycota</taxon>
        <taxon>Agaricomycotina</taxon>
        <taxon>Tremellomycetes</taxon>
        <taxon>Tremellales</taxon>
        <taxon>Cryptococcaceae</taxon>
        <taxon>Kwoniella</taxon>
    </lineage>
</organism>
<dbReference type="SUPFAM" id="SSF52540">
    <property type="entry name" value="P-loop containing nucleoside triphosphate hydrolases"/>
    <property type="match status" value="1"/>
</dbReference>
<dbReference type="GO" id="GO:0005739">
    <property type="term" value="C:mitochondrion"/>
    <property type="evidence" value="ECO:0007669"/>
    <property type="project" value="TreeGrafter"/>
</dbReference>
<dbReference type="Proteomes" id="UP000322225">
    <property type="component" value="Chromosome 3"/>
</dbReference>
<evidence type="ECO:0000256" key="2">
    <source>
        <dbReference type="ARBA" id="ARBA00022679"/>
    </source>
</evidence>
<proteinExistence type="inferred from homology"/>
<feature type="compositionally biased region" description="Polar residues" evidence="5">
    <location>
        <begin position="94"/>
        <end position="110"/>
    </location>
</feature>
<dbReference type="Gene3D" id="3.30.160.60">
    <property type="entry name" value="Classic Zinc Finger"/>
    <property type="match status" value="1"/>
</dbReference>
<accession>A0AAJ8LH36</accession>
<dbReference type="HAMAP" id="MF_00185">
    <property type="entry name" value="IPP_trans"/>
    <property type="match status" value="1"/>
</dbReference>
<dbReference type="AlphaFoldDB" id="A0AAJ8LH36"/>
<dbReference type="GeneID" id="43586557"/>
<keyword evidence="2" id="KW-0808">Transferase</keyword>
<sequence>MRTTIRYLSLFPYLKLSRPADPGRHIPKLKTQSLHRRFVMSSSAPRAMRDIVAVIGTTGVGKSQLAVSLAQSLTASSTSSPSSSSSTDKPRTVISISTSEDTSTQTNSTPKRGLVLSADSMQLYKGLDVITNKVTGEEMGGIEHWGLDIVSPGQGGSWEVGKWCNEADQKVSTLSTETLPIICGGTHYFIQHYLFPPPELSFDRATTTNPPTRPSDPLSVRWTPPHPLPALPDNFDPDLLKLLDTFWTPDPMWPGSTNPKDGKAQAGPSNPKSSRPTTTEDDQLLALHSLLLTVDEKEAGRWHWRDGRKVRRGLERWWERGGSGQAGKAEGEQEEVVSKGRRARFRTLIFWVYEPLETLRPRLDKRVDKMVENGLLREIAELRGIAKEVYGSADAVDHTEGIFQSIGYKEFAALDLNQSHPQSDPLFPAMLDRTKLSTHQYAKSQLKWIKKQLLPAVREARALGGEVEVYVVPGGEVGVKPAVDILQSFLDGEDVPLAKEIGHPDAGELLACLEEGESKVPDTADRQNINARKNCEACSTPDRPYSVSLKEWDLHIKSKIHKRNVNPVKRDKEAWIALQRAKGEEKRTERERLKGDLGVAPSEG</sequence>